<proteinExistence type="predicted"/>
<feature type="compositionally biased region" description="Gly residues" evidence="1">
    <location>
        <begin position="177"/>
        <end position="187"/>
    </location>
</feature>
<feature type="region of interest" description="Disordered" evidence="1">
    <location>
        <begin position="147"/>
        <end position="191"/>
    </location>
</feature>
<protein>
    <recommendedName>
        <fullName evidence="3">SHSP domain-containing protein</fullName>
    </recommendedName>
</protein>
<sequence length="218" mass="23787">MVPLPQKRNIAFHYDINASLAEAGLRSFSITGRQKNLRRLPHIFSRVLELPFHAEADVSVQEDEACFRFALITDQITGDVEAHLVEVIPGVSKIIIRGENMLELSFDELELDLWRFRLPPSTRPDLAKAAYIAGELIITVPKSADCSDESAAEGEEENGPNGKDDWREASPDAEINGGYGSGDGGASTNGSAKLQELDCKVNVGSSIISRLEPLVLVQ</sequence>
<dbReference type="OMA" id="DNIRAHI"/>
<gene>
    <name evidence="2" type="ORF">NYM_LOCUS13025</name>
</gene>
<accession>A0A5K1A8G4</accession>
<evidence type="ECO:0000256" key="1">
    <source>
        <dbReference type="SAM" id="MobiDB-lite"/>
    </source>
</evidence>
<evidence type="ECO:0000313" key="2">
    <source>
        <dbReference type="EMBL" id="VVV98325.1"/>
    </source>
</evidence>
<name>A0A5K1A8G4_9MAGN</name>
<evidence type="ECO:0008006" key="3">
    <source>
        <dbReference type="Google" id="ProtNLM"/>
    </source>
</evidence>
<feature type="compositionally biased region" description="Acidic residues" evidence="1">
    <location>
        <begin position="147"/>
        <end position="158"/>
    </location>
</feature>
<reference evidence="2" key="1">
    <citation type="submission" date="2019-09" db="EMBL/GenBank/DDBJ databases">
        <authorList>
            <person name="Zhang L."/>
        </authorList>
    </citation>
    <scope>NUCLEOTIDE SEQUENCE</scope>
</reference>
<organism evidence="2">
    <name type="scientific">Nymphaea colorata</name>
    <name type="common">pocket water lily</name>
    <dbReference type="NCBI Taxonomy" id="210225"/>
    <lineage>
        <taxon>Eukaryota</taxon>
        <taxon>Viridiplantae</taxon>
        <taxon>Streptophyta</taxon>
        <taxon>Embryophyta</taxon>
        <taxon>Tracheophyta</taxon>
        <taxon>Spermatophyta</taxon>
        <taxon>Magnoliopsida</taxon>
        <taxon>Nymphaeales</taxon>
        <taxon>Nymphaeaceae</taxon>
        <taxon>Nymphaea</taxon>
    </lineage>
</organism>
<dbReference type="EMBL" id="LR721780">
    <property type="protein sequence ID" value="VVV98325.1"/>
    <property type="molecule type" value="Genomic_DNA"/>
</dbReference>
<dbReference type="AlphaFoldDB" id="A0A5K1A8G4"/>
<dbReference type="PANTHER" id="PTHR33879:SF3">
    <property type="entry name" value="17.6 KDA CLASS II HEAT SHOCK PROTEIN-RELATED"/>
    <property type="match status" value="1"/>
</dbReference>
<dbReference type="Gramene" id="NC2G0054930.1">
    <property type="protein sequence ID" value="NC2G0054930.1:cds"/>
    <property type="gene ID" value="NC2G0054930"/>
</dbReference>
<dbReference type="PANTHER" id="PTHR33879">
    <property type="entry name" value="17.6 KDA CLASS II HEAT SHOCK PROTEIN-RELATED"/>
    <property type="match status" value="1"/>
</dbReference>
<dbReference type="CDD" id="cd06464">
    <property type="entry name" value="ACD_sHsps-like"/>
    <property type="match status" value="1"/>
</dbReference>